<feature type="region of interest" description="Disordered" evidence="1">
    <location>
        <begin position="82"/>
        <end position="120"/>
    </location>
</feature>
<feature type="region of interest" description="Disordered" evidence="1">
    <location>
        <begin position="37"/>
        <end position="58"/>
    </location>
</feature>
<dbReference type="GeneID" id="19158970"/>
<accession>W9YDM7</accession>
<name>W9YDM7_9EURO</name>
<evidence type="ECO:0000313" key="3">
    <source>
        <dbReference type="Proteomes" id="UP000019484"/>
    </source>
</evidence>
<protein>
    <submittedName>
        <fullName evidence="2">Uncharacterized protein</fullName>
    </submittedName>
</protein>
<dbReference type="OrthoDB" id="4119698at2759"/>
<evidence type="ECO:0000313" key="2">
    <source>
        <dbReference type="EMBL" id="EXJ90977.1"/>
    </source>
</evidence>
<dbReference type="Proteomes" id="UP000019484">
    <property type="component" value="Unassembled WGS sequence"/>
</dbReference>
<reference evidence="2 3" key="1">
    <citation type="submission" date="2013-03" db="EMBL/GenBank/DDBJ databases">
        <title>The Genome Sequence of Capronia coronata CBS 617.96.</title>
        <authorList>
            <consortium name="The Broad Institute Genomics Platform"/>
            <person name="Cuomo C."/>
            <person name="de Hoog S."/>
            <person name="Gorbushina A."/>
            <person name="Walker B."/>
            <person name="Young S.K."/>
            <person name="Zeng Q."/>
            <person name="Gargeya S."/>
            <person name="Fitzgerald M."/>
            <person name="Haas B."/>
            <person name="Abouelleil A."/>
            <person name="Allen A.W."/>
            <person name="Alvarado L."/>
            <person name="Arachchi H.M."/>
            <person name="Berlin A.M."/>
            <person name="Chapman S.B."/>
            <person name="Gainer-Dewar J."/>
            <person name="Goldberg J."/>
            <person name="Griggs A."/>
            <person name="Gujja S."/>
            <person name="Hansen M."/>
            <person name="Howarth C."/>
            <person name="Imamovic A."/>
            <person name="Ireland A."/>
            <person name="Larimer J."/>
            <person name="McCowan C."/>
            <person name="Murphy C."/>
            <person name="Pearson M."/>
            <person name="Poon T.W."/>
            <person name="Priest M."/>
            <person name="Roberts A."/>
            <person name="Saif S."/>
            <person name="Shea T."/>
            <person name="Sisk P."/>
            <person name="Sykes S."/>
            <person name="Wortman J."/>
            <person name="Nusbaum C."/>
            <person name="Birren B."/>
        </authorList>
    </citation>
    <scope>NUCLEOTIDE SEQUENCE [LARGE SCALE GENOMIC DNA]</scope>
    <source>
        <strain evidence="2 3">CBS 617.96</strain>
    </source>
</reference>
<dbReference type="EMBL" id="AMWN01000003">
    <property type="protein sequence ID" value="EXJ90977.1"/>
    <property type="molecule type" value="Genomic_DNA"/>
</dbReference>
<organism evidence="2 3">
    <name type="scientific">Capronia coronata CBS 617.96</name>
    <dbReference type="NCBI Taxonomy" id="1182541"/>
    <lineage>
        <taxon>Eukaryota</taxon>
        <taxon>Fungi</taxon>
        <taxon>Dikarya</taxon>
        <taxon>Ascomycota</taxon>
        <taxon>Pezizomycotina</taxon>
        <taxon>Eurotiomycetes</taxon>
        <taxon>Chaetothyriomycetidae</taxon>
        <taxon>Chaetothyriales</taxon>
        <taxon>Herpotrichiellaceae</taxon>
        <taxon>Capronia</taxon>
    </lineage>
</organism>
<dbReference type="HOGENOM" id="CLU_166264_0_0_1"/>
<gene>
    <name evidence="2" type="ORF">A1O1_04084</name>
</gene>
<evidence type="ECO:0000256" key="1">
    <source>
        <dbReference type="SAM" id="MobiDB-lite"/>
    </source>
</evidence>
<comment type="caution">
    <text evidence="2">The sequence shown here is derived from an EMBL/GenBank/DDBJ whole genome shotgun (WGS) entry which is preliminary data.</text>
</comment>
<keyword evidence="3" id="KW-1185">Reference proteome</keyword>
<proteinExistence type="predicted"/>
<dbReference type="RefSeq" id="XP_007723171.1">
    <property type="nucleotide sequence ID" value="XM_007724981.1"/>
</dbReference>
<sequence>MSSTLATVLRRTPAIPALKTDTILTFNTLFRSRQVQPQTKRFFASSPGEQAPAPEGLPGHRSGVLAIVPFYYIFHSNKVAGSEHAKIQESRRKHGTSNETRDPRDSPVKTLGQQKARDGK</sequence>
<dbReference type="AlphaFoldDB" id="W9YDM7"/>